<dbReference type="PRINTS" id="PR00726">
    <property type="entry name" value="LEXASERPTASE"/>
</dbReference>
<sequence>MRQQLSLKQQQFLDFIQHYTVEYRQAPSYQEIMNGMGFGSLGTVHWYVNALTHNGHLNRSKGPNGKRALILTNDEEYMVTRLPLLGLIAAGEPIEALENAESISVPPAFVNDNNFVLKVKGDSMIGDHIDDGDYIIVQKSVQANPGQIVVALINGEATLKRYHPVNG</sequence>
<keyword evidence="2" id="KW-0678">Repressor</keyword>
<dbReference type="InterPro" id="IPR036286">
    <property type="entry name" value="LexA/Signal_pep-like_sf"/>
</dbReference>
<reference evidence="14" key="1">
    <citation type="submission" date="2018-05" db="EMBL/GenBank/DDBJ databases">
        <authorList>
            <person name="Lanie J.A."/>
            <person name="Ng W.-L."/>
            <person name="Kazmierczak K.M."/>
            <person name="Andrzejewski T.M."/>
            <person name="Davidsen T.M."/>
            <person name="Wayne K.J."/>
            <person name="Tettelin H."/>
            <person name="Glass J.I."/>
            <person name="Rusch D."/>
            <person name="Podicherti R."/>
            <person name="Tsui H.-C.T."/>
            <person name="Winkler M.E."/>
        </authorList>
    </citation>
    <scope>NUCLEOTIDE SEQUENCE</scope>
</reference>
<proteinExistence type="inferred from homology"/>
<evidence type="ECO:0000256" key="1">
    <source>
        <dbReference type="ARBA" id="ARBA00007484"/>
    </source>
</evidence>
<keyword evidence="6" id="KW-0068">Autocatalytic cleavage</keyword>
<dbReference type="InterPro" id="IPR036388">
    <property type="entry name" value="WH-like_DNA-bd_sf"/>
</dbReference>
<dbReference type="Gene3D" id="1.10.10.10">
    <property type="entry name" value="Winged helix-like DNA-binding domain superfamily/Winged helix DNA-binding domain"/>
    <property type="match status" value="1"/>
</dbReference>
<dbReference type="SUPFAM" id="SSF51306">
    <property type="entry name" value="LexA/Signal peptidase"/>
    <property type="match status" value="1"/>
</dbReference>
<dbReference type="Pfam" id="PF00717">
    <property type="entry name" value="Peptidase_S24"/>
    <property type="match status" value="1"/>
</dbReference>
<dbReference type="GO" id="GO:0004252">
    <property type="term" value="F:serine-type endopeptidase activity"/>
    <property type="evidence" value="ECO:0007669"/>
    <property type="project" value="InterPro"/>
</dbReference>
<dbReference type="InterPro" id="IPR036390">
    <property type="entry name" value="WH_DNA-bd_sf"/>
</dbReference>
<keyword evidence="8" id="KW-0238">DNA-binding</keyword>
<keyword evidence="5" id="KW-0378">Hydrolase</keyword>
<keyword evidence="3" id="KW-0235">DNA replication</keyword>
<evidence type="ECO:0000256" key="4">
    <source>
        <dbReference type="ARBA" id="ARBA00022763"/>
    </source>
</evidence>
<dbReference type="GO" id="GO:0006260">
    <property type="term" value="P:DNA replication"/>
    <property type="evidence" value="ECO:0007669"/>
    <property type="project" value="UniProtKB-KW"/>
</dbReference>
<dbReference type="Pfam" id="PF01726">
    <property type="entry name" value="LexA_DNA_bind"/>
    <property type="match status" value="1"/>
</dbReference>
<dbReference type="GO" id="GO:0006281">
    <property type="term" value="P:DNA repair"/>
    <property type="evidence" value="ECO:0007669"/>
    <property type="project" value="UniProtKB-KW"/>
</dbReference>
<organism evidence="14">
    <name type="scientific">marine metagenome</name>
    <dbReference type="NCBI Taxonomy" id="408172"/>
    <lineage>
        <taxon>unclassified sequences</taxon>
        <taxon>metagenomes</taxon>
        <taxon>ecological metagenomes</taxon>
    </lineage>
</organism>
<gene>
    <name evidence="14" type="ORF">METZ01_LOCUS82381</name>
</gene>
<dbReference type="Gene3D" id="2.10.109.10">
    <property type="entry name" value="Umud Fragment, subunit A"/>
    <property type="match status" value="1"/>
</dbReference>
<dbReference type="AlphaFoldDB" id="A0A381UQB6"/>
<dbReference type="EMBL" id="UINC01006768">
    <property type="protein sequence ID" value="SVA29527.1"/>
    <property type="molecule type" value="Genomic_DNA"/>
</dbReference>
<dbReference type="CDD" id="cd06529">
    <property type="entry name" value="S24_LexA-like"/>
    <property type="match status" value="1"/>
</dbReference>
<evidence type="ECO:0000256" key="6">
    <source>
        <dbReference type="ARBA" id="ARBA00022813"/>
    </source>
</evidence>
<dbReference type="GO" id="GO:0045892">
    <property type="term" value="P:negative regulation of DNA-templated transcription"/>
    <property type="evidence" value="ECO:0007669"/>
    <property type="project" value="InterPro"/>
</dbReference>
<evidence type="ECO:0000256" key="7">
    <source>
        <dbReference type="ARBA" id="ARBA00023015"/>
    </source>
</evidence>
<feature type="non-terminal residue" evidence="14">
    <location>
        <position position="167"/>
    </location>
</feature>
<protein>
    <recommendedName>
        <fullName evidence="15">Peptidase S24/S26A/S26B/S26C domain-containing protein</fullName>
    </recommendedName>
</protein>
<feature type="domain" description="LexA repressor DNA-binding" evidence="13">
    <location>
        <begin position="3"/>
        <end position="62"/>
    </location>
</feature>
<evidence type="ECO:0000259" key="12">
    <source>
        <dbReference type="Pfam" id="PF00717"/>
    </source>
</evidence>
<dbReference type="InterPro" id="IPR006197">
    <property type="entry name" value="Peptidase_S24_LexA"/>
</dbReference>
<name>A0A381UQB6_9ZZZZ</name>
<evidence type="ECO:0000259" key="13">
    <source>
        <dbReference type="Pfam" id="PF01726"/>
    </source>
</evidence>
<evidence type="ECO:0000313" key="14">
    <source>
        <dbReference type="EMBL" id="SVA29527.1"/>
    </source>
</evidence>
<evidence type="ECO:0000256" key="10">
    <source>
        <dbReference type="ARBA" id="ARBA00023204"/>
    </source>
</evidence>
<dbReference type="InterPro" id="IPR006200">
    <property type="entry name" value="LexA"/>
</dbReference>
<dbReference type="InterPro" id="IPR050077">
    <property type="entry name" value="LexA_repressor"/>
</dbReference>
<dbReference type="InterPro" id="IPR015927">
    <property type="entry name" value="Peptidase_S24_S26A/B/C"/>
</dbReference>
<keyword evidence="10" id="KW-0234">DNA repair</keyword>
<dbReference type="GO" id="GO:0003677">
    <property type="term" value="F:DNA binding"/>
    <property type="evidence" value="ECO:0007669"/>
    <property type="project" value="UniProtKB-KW"/>
</dbReference>
<keyword evidence="9" id="KW-0804">Transcription</keyword>
<evidence type="ECO:0000256" key="9">
    <source>
        <dbReference type="ARBA" id="ARBA00023163"/>
    </source>
</evidence>
<keyword evidence="7" id="KW-0805">Transcription regulation</keyword>
<dbReference type="GO" id="GO:0006508">
    <property type="term" value="P:proteolysis"/>
    <property type="evidence" value="ECO:0007669"/>
    <property type="project" value="InterPro"/>
</dbReference>
<evidence type="ECO:0000256" key="5">
    <source>
        <dbReference type="ARBA" id="ARBA00022801"/>
    </source>
</evidence>
<evidence type="ECO:0008006" key="15">
    <source>
        <dbReference type="Google" id="ProtNLM"/>
    </source>
</evidence>
<dbReference type="InterPro" id="IPR039418">
    <property type="entry name" value="LexA-like"/>
</dbReference>
<dbReference type="PANTHER" id="PTHR33516:SF2">
    <property type="entry name" value="LEXA REPRESSOR-RELATED"/>
    <property type="match status" value="1"/>
</dbReference>
<dbReference type="GO" id="GO:0009432">
    <property type="term" value="P:SOS response"/>
    <property type="evidence" value="ECO:0007669"/>
    <property type="project" value="UniProtKB-KW"/>
</dbReference>
<keyword evidence="11" id="KW-0742">SOS response</keyword>
<keyword evidence="4" id="KW-0227">DNA damage</keyword>
<dbReference type="PANTHER" id="PTHR33516">
    <property type="entry name" value="LEXA REPRESSOR"/>
    <property type="match status" value="1"/>
</dbReference>
<dbReference type="InterPro" id="IPR006199">
    <property type="entry name" value="LexA_DNA-bd_dom"/>
</dbReference>
<dbReference type="SUPFAM" id="SSF46785">
    <property type="entry name" value="Winged helix' DNA-binding domain"/>
    <property type="match status" value="1"/>
</dbReference>
<feature type="domain" description="Peptidase S24/S26A/S26B/S26C" evidence="12">
    <location>
        <begin position="83"/>
        <end position="163"/>
    </location>
</feature>
<evidence type="ECO:0000256" key="8">
    <source>
        <dbReference type="ARBA" id="ARBA00023125"/>
    </source>
</evidence>
<evidence type="ECO:0000256" key="2">
    <source>
        <dbReference type="ARBA" id="ARBA00022491"/>
    </source>
</evidence>
<dbReference type="NCBIfam" id="TIGR00498">
    <property type="entry name" value="lexA"/>
    <property type="match status" value="1"/>
</dbReference>
<comment type="similarity">
    <text evidence="1">Belongs to the peptidase S24 family.</text>
</comment>
<accession>A0A381UQB6</accession>
<evidence type="ECO:0000256" key="11">
    <source>
        <dbReference type="ARBA" id="ARBA00023236"/>
    </source>
</evidence>
<evidence type="ECO:0000256" key="3">
    <source>
        <dbReference type="ARBA" id="ARBA00022705"/>
    </source>
</evidence>